<protein>
    <submittedName>
        <fullName evidence="1">Uncharacterized protein</fullName>
    </submittedName>
</protein>
<keyword evidence="2" id="KW-1185">Reference proteome</keyword>
<reference evidence="1 2" key="1">
    <citation type="submission" date="2016-10" db="EMBL/GenBank/DDBJ databases">
        <authorList>
            <person name="de Groot N.N."/>
        </authorList>
    </citation>
    <scope>NUCLEOTIDE SEQUENCE [LARGE SCALE GENOMIC DNA]</scope>
    <source>
        <strain evidence="1 2">DSM 24015</strain>
    </source>
</reference>
<organism evidence="1 2">
    <name type="scientific">Riemerella columbipharyngis</name>
    <dbReference type="NCBI Taxonomy" id="1071918"/>
    <lineage>
        <taxon>Bacteria</taxon>
        <taxon>Pseudomonadati</taxon>
        <taxon>Bacteroidota</taxon>
        <taxon>Flavobacteriia</taxon>
        <taxon>Flavobacteriales</taxon>
        <taxon>Weeksellaceae</taxon>
        <taxon>Riemerella</taxon>
    </lineage>
</organism>
<evidence type="ECO:0000313" key="1">
    <source>
        <dbReference type="EMBL" id="SDD89713.1"/>
    </source>
</evidence>
<dbReference type="Proteomes" id="UP000198517">
    <property type="component" value="Unassembled WGS sequence"/>
</dbReference>
<accession>A0A1G6YI98</accession>
<proteinExistence type="predicted"/>
<dbReference type="AlphaFoldDB" id="A0A1G6YI98"/>
<evidence type="ECO:0000313" key="2">
    <source>
        <dbReference type="Proteomes" id="UP000198517"/>
    </source>
</evidence>
<name>A0A1G6YI98_9FLAO</name>
<dbReference type="EMBL" id="FNAS01000001">
    <property type="protein sequence ID" value="SDD89713.1"/>
    <property type="molecule type" value="Genomic_DNA"/>
</dbReference>
<sequence>MEKINATYEKKVEKFGDTHWFRKILYPRKSKIQ</sequence>
<gene>
    <name evidence="1" type="ORF">SAMN05421544_101163</name>
</gene>